<dbReference type="STRING" id="559515.M4BLY5"/>
<reference evidence="9" key="2">
    <citation type="submission" date="2015-06" db="UniProtKB">
        <authorList>
            <consortium name="EnsemblProtists"/>
        </authorList>
    </citation>
    <scope>IDENTIFICATION</scope>
    <source>
        <strain evidence="9">Emoy2</strain>
    </source>
</reference>
<dbReference type="InterPro" id="IPR001387">
    <property type="entry name" value="Cro/C1-type_HTH"/>
</dbReference>
<feature type="region of interest" description="Disordered" evidence="7">
    <location>
        <begin position="358"/>
        <end position="377"/>
    </location>
</feature>
<dbReference type="SUPFAM" id="SSF47413">
    <property type="entry name" value="lambda repressor-like DNA-binding domains"/>
    <property type="match status" value="1"/>
</dbReference>
<dbReference type="Gene3D" id="1.10.260.40">
    <property type="entry name" value="lambda repressor-like DNA-binding domains"/>
    <property type="match status" value="1"/>
</dbReference>
<feature type="compositionally biased region" description="Pro residues" evidence="7">
    <location>
        <begin position="364"/>
        <end position="377"/>
    </location>
</feature>
<evidence type="ECO:0000256" key="4">
    <source>
        <dbReference type="ARBA" id="ARBA00023163"/>
    </source>
</evidence>
<dbReference type="eggNOG" id="KOG1649">
    <property type="taxonomic scope" value="Eukaryota"/>
</dbReference>
<keyword evidence="3" id="KW-0805">Transcription regulation</keyword>
<feature type="region of interest" description="Disordered" evidence="7">
    <location>
        <begin position="461"/>
        <end position="523"/>
    </location>
</feature>
<comment type="subcellular location">
    <subcellularLocation>
        <location evidence="1">Nucleus</location>
    </subcellularLocation>
</comment>
<protein>
    <recommendedName>
        <fullName evidence="8">HMG box domain-containing protein</fullName>
    </recommendedName>
</protein>
<evidence type="ECO:0000256" key="3">
    <source>
        <dbReference type="ARBA" id="ARBA00023015"/>
    </source>
</evidence>
<evidence type="ECO:0000313" key="10">
    <source>
        <dbReference type="Proteomes" id="UP000011713"/>
    </source>
</evidence>
<feature type="domain" description="HMG box" evidence="8">
    <location>
        <begin position="375"/>
        <end position="443"/>
    </location>
</feature>
<evidence type="ECO:0000256" key="5">
    <source>
        <dbReference type="ARBA" id="ARBA00023242"/>
    </source>
</evidence>
<evidence type="ECO:0000256" key="1">
    <source>
        <dbReference type="ARBA" id="ARBA00004123"/>
    </source>
</evidence>
<evidence type="ECO:0000256" key="2">
    <source>
        <dbReference type="ARBA" id="ARBA00010239"/>
    </source>
</evidence>
<proteinExistence type="inferred from homology"/>
<dbReference type="OMA" id="INGLMEG"/>
<feature type="DNA-binding region" description="HMG box" evidence="6">
    <location>
        <begin position="375"/>
        <end position="443"/>
    </location>
</feature>
<dbReference type="FunFam" id="1.10.30.10:FF:000054">
    <property type="entry name" value="Swi snf-related matrix-associated actin-dependent regulator of"/>
    <property type="match status" value="1"/>
</dbReference>
<dbReference type="VEuPathDB" id="FungiDB:HpaG807420"/>
<dbReference type="GO" id="GO:0003677">
    <property type="term" value="F:DNA binding"/>
    <property type="evidence" value="ECO:0007669"/>
    <property type="project" value="UniProtKB-UniRule"/>
</dbReference>
<dbReference type="HOGENOM" id="CLU_034163_0_0_1"/>
<evidence type="ECO:0000256" key="7">
    <source>
        <dbReference type="SAM" id="MobiDB-lite"/>
    </source>
</evidence>
<dbReference type="InParanoid" id="M4BLY5"/>
<dbReference type="GO" id="GO:0006338">
    <property type="term" value="P:chromatin remodeling"/>
    <property type="evidence" value="ECO:0007669"/>
    <property type="project" value="InterPro"/>
</dbReference>
<keyword evidence="4" id="KW-0804">Transcription</keyword>
<dbReference type="SUPFAM" id="SSF47095">
    <property type="entry name" value="HMG-box"/>
    <property type="match status" value="1"/>
</dbReference>
<dbReference type="InterPro" id="IPR009071">
    <property type="entry name" value="HMG_box_dom"/>
</dbReference>
<dbReference type="PANTHER" id="PTHR10019">
    <property type="entry name" value="SNF5"/>
    <property type="match status" value="1"/>
</dbReference>
<dbReference type="SMART" id="SM00398">
    <property type="entry name" value="HMG"/>
    <property type="match status" value="1"/>
</dbReference>
<keyword evidence="5 6" id="KW-0539">Nucleus</keyword>
<comment type="similarity">
    <text evidence="2">Belongs to the SNF5 family.</text>
</comment>
<dbReference type="GO" id="GO:0000228">
    <property type="term" value="C:nuclear chromosome"/>
    <property type="evidence" value="ECO:0007669"/>
    <property type="project" value="InterPro"/>
</dbReference>
<keyword evidence="6" id="KW-0238">DNA-binding</keyword>
<dbReference type="PROSITE" id="PS50118">
    <property type="entry name" value="HMG_BOX_2"/>
    <property type="match status" value="1"/>
</dbReference>
<dbReference type="Proteomes" id="UP000011713">
    <property type="component" value="Unassembled WGS sequence"/>
</dbReference>
<organism evidence="9 10">
    <name type="scientific">Hyaloperonospora arabidopsidis (strain Emoy2)</name>
    <name type="common">Downy mildew agent</name>
    <name type="synonym">Peronospora arabidopsidis</name>
    <dbReference type="NCBI Taxonomy" id="559515"/>
    <lineage>
        <taxon>Eukaryota</taxon>
        <taxon>Sar</taxon>
        <taxon>Stramenopiles</taxon>
        <taxon>Oomycota</taxon>
        <taxon>Peronosporomycetes</taxon>
        <taxon>Peronosporales</taxon>
        <taxon>Peronosporaceae</taxon>
        <taxon>Hyaloperonospora</taxon>
    </lineage>
</organism>
<accession>M4BLY5</accession>
<name>M4BLY5_HYAAE</name>
<dbReference type="AlphaFoldDB" id="M4BLY5"/>
<dbReference type="InterPro" id="IPR036910">
    <property type="entry name" value="HMG_box_dom_sf"/>
</dbReference>
<dbReference type="InterPro" id="IPR010982">
    <property type="entry name" value="Lambda_DNA-bd_dom_sf"/>
</dbReference>
<feature type="compositionally biased region" description="Acidic residues" evidence="7">
    <location>
        <begin position="493"/>
        <end position="515"/>
    </location>
</feature>
<dbReference type="CDD" id="cd00093">
    <property type="entry name" value="HTH_XRE"/>
    <property type="match status" value="1"/>
</dbReference>
<dbReference type="EnsemblProtists" id="HpaT807420">
    <property type="protein sequence ID" value="HpaP807420"/>
    <property type="gene ID" value="HpaG807420"/>
</dbReference>
<evidence type="ECO:0000313" key="9">
    <source>
        <dbReference type="EnsemblProtists" id="HpaP807420"/>
    </source>
</evidence>
<evidence type="ECO:0000256" key="6">
    <source>
        <dbReference type="PROSITE-ProRule" id="PRU00267"/>
    </source>
</evidence>
<dbReference type="InterPro" id="IPR006939">
    <property type="entry name" value="SNF5"/>
</dbReference>
<dbReference type="EMBL" id="JH598398">
    <property type="status" value="NOT_ANNOTATED_CDS"/>
    <property type="molecule type" value="Genomic_DNA"/>
</dbReference>
<dbReference type="Pfam" id="PF04855">
    <property type="entry name" value="SNF5"/>
    <property type="match status" value="1"/>
</dbReference>
<reference evidence="10" key="1">
    <citation type="journal article" date="2010" name="Science">
        <title>Signatures of adaptation to obligate biotrophy in the Hyaloperonospora arabidopsidis genome.</title>
        <authorList>
            <person name="Baxter L."/>
            <person name="Tripathy S."/>
            <person name="Ishaque N."/>
            <person name="Boot N."/>
            <person name="Cabral A."/>
            <person name="Kemen E."/>
            <person name="Thines M."/>
            <person name="Ah-Fong A."/>
            <person name="Anderson R."/>
            <person name="Badejoko W."/>
            <person name="Bittner-Eddy P."/>
            <person name="Boore J.L."/>
            <person name="Chibucos M.C."/>
            <person name="Coates M."/>
            <person name="Dehal P."/>
            <person name="Delehaunty K."/>
            <person name="Dong S."/>
            <person name="Downton P."/>
            <person name="Dumas B."/>
            <person name="Fabro G."/>
            <person name="Fronick C."/>
            <person name="Fuerstenberg S.I."/>
            <person name="Fulton L."/>
            <person name="Gaulin E."/>
            <person name="Govers F."/>
            <person name="Hughes L."/>
            <person name="Humphray S."/>
            <person name="Jiang R.H."/>
            <person name="Judelson H."/>
            <person name="Kamoun S."/>
            <person name="Kyung K."/>
            <person name="Meijer H."/>
            <person name="Minx P."/>
            <person name="Morris P."/>
            <person name="Nelson J."/>
            <person name="Phuntumart V."/>
            <person name="Qutob D."/>
            <person name="Rehmany A."/>
            <person name="Rougon-Cardoso A."/>
            <person name="Ryden P."/>
            <person name="Torto-Alalibo T."/>
            <person name="Studholme D."/>
            <person name="Wang Y."/>
            <person name="Win J."/>
            <person name="Wood J."/>
            <person name="Clifton S.W."/>
            <person name="Rogers J."/>
            <person name="Van den Ackerveken G."/>
            <person name="Jones J.D."/>
            <person name="McDowell J.M."/>
            <person name="Beynon J."/>
            <person name="Tyler B.M."/>
        </authorList>
    </citation>
    <scope>NUCLEOTIDE SEQUENCE [LARGE SCALE GENOMIC DNA]</scope>
    <source>
        <strain evidence="10">Emoy2</strain>
    </source>
</reference>
<keyword evidence="10" id="KW-1185">Reference proteome</keyword>
<dbReference type="CDD" id="cd00084">
    <property type="entry name" value="HMG-box_SF"/>
    <property type="match status" value="1"/>
</dbReference>
<dbReference type="Gene3D" id="1.10.30.10">
    <property type="entry name" value="High mobility group box domain"/>
    <property type="match status" value="1"/>
</dbReference>
<evidence type="ECO:0000259" key="8">
    <source>
        <dbReference type="PROSITE" id="PS50118"/>
    </source>
</evidence>
<dbReference type="Pfam" id="PF00505">
    <property type="entry name" value="HMG_box"/>
    <property type="match status" value="1"/>
</dbReference>
<sequence>MAGREFAHVQPDNAEVERSVLSQEVETLRNRLGLRQVDVSKECGVNASMLSQWMLGRYKGNVGRINGLMESWLIRRRGGKPMDKSMMLFNSTVSSPKLKRRLEDMHDPLQAARSRKENLILAQRKPYSYPKFPTRDTLLIPIRLDIDIEGYRYIDSFSWNLYEKDFTYETFAAALVRDLDLPDCFYKRIAKSIQEQVEKAQRLFPWHEAVTSESLHPIYINLRLNDTIYIDRFEWDLNDSNNSPEQFARVVCEDLGLHGEFEAQVALIIREQLRDYSRVSISSCIDTIRNIADAYSCRYQLIREGLKSRVSKLPPVSAAFRDRLETKVWGPSVKFILADDIPQLEREDFKRMRPLTRPTMHVTLPPPPSTRPNRPPKPVNTFLMFCRQNRKKIMADYPSSSAKDASKILGDMWQKLSEKERASYIPMTEAENQRRMNEWRMKENALNGVHTTLTAGIAGALPSGSTTPVSPAIPGTPVRLAPRVTSSVASSMDEVDDIDNEDEDEDEDDDDDDDSASFRVDSI</sequence>